<dbReference type="AlphaFoldDB" id="A0A6J1DPJ9"/>
<keyword evidence="2" id="KW-1185">Reference proteome</keyword>
<organism evidence="2 3">
    <name type="scientific">Momordica charantia</name>
    <name type="common">Bitter gourd</name>
    <name type="synonym">Balsam pear</name>
    <dbReference type="NCBI Taxonomy" id="3673"/>
    <lineage>
        <taxon>Eukaryota</taxon>
        <taxon>Viridiplantae</taxon>
        <taxon>Streptophyta</taxon>
        <taxon>Embryophyta</taxon>
        <taxon>Tracheophyta</taxon>
        <taxon>Spermatophyta</taxon>
        <taxon>Magnoliopsida</taxon>
        <taxon>eudicotyledons</taxon>
        <taxon>Gunneridae</taxon>
        <taxon>Pentapetalae</taxon>
        <taxon>rosids</taxon>
        <taxon>fabids</taxon>
        <taxon>Cucurbitales</taxon>
        <taxon>Cucurbitaceae</taxon>
        <taxon>Momordiceae</taxon>
        <taxon>Momordica</taxon>
    </lineage>
</organism>
<feature type="region of interest" description="Disordered" evidence="1">
    <location>
        <begin position="1"/>
        <end position="27"/>
    </location>
</feature>
<feature type="compositionally biased region" description="Basic residues" evidence="1">
    <location>
        <begin position="16"/>
        <end position="26"/>
    </location>
</feature>
<dbReference type="RefSeq" id="XP_022156175.1">
    <property type="nucleotide sequence ID" value="XM_022300483.1"/>
</dbReference>
<accession>A0A6J1DPJ9</accession>
<evidence type="ECO:0000313" key="3">
    <source>
        <dbReference type="RefSeq" id="XP_022156175.1"/>
    </source>
</evidence>
<dbReference type="KEGG" id="mcha:111023128"/>
<feature type="region of interest" description="Disordered" evidence="1">
    <location>
        <begin position="56"/>
        <end position="81"/>
    </location>
</feature>
<dbReference type="InterPro" id="IPR021109">
    <property type="entry name" value="Peptidase_aspartic_dom_sf"/>
</dbReference>
<reference evidence="3" key="1">
    <citation type="submission" date="2025-08" db="UniProtKB">
        <authorList>
            <consortium name="RefSeq"/>
        </authorList>
    </citation>
    <scope>IDENTIFICATION</scope>
    <source>
        <strain evidence="3">OHB3-1</strain>
    </source>
</reference>
<dbReference type="Gene3D" id="2.40.70.10">
    <property type="entry name" value="Acid Proteases"/>
    <property type="match status" value="1"/>
</dbReference>
<proteinExistence type="predicted"/>
<name>A0A6J1DPJ9_MOMCH</name>
<evidence type="ECO:0000256" key="1">
    <source>
        <dbReference type="SAM" id="MobiDB-lite"/>
    </source>
</evidence>
<dbReference type="PANTHER" id="PTHR33240">
    <property type="entry name" value="OS08G0508500 PROTEIN"/>
    <property type="match status" value="1"/>
</dbReference>
<sequence length="348" mass="38479">MLEKPSKTKSSPDKRNKSKYYRFHRDHGHDTSKCFDLRDQIENLIRHGHLKKYVGKKDSCSSQGKRKFDRTNHDDQDKSPSLKKIEAARKRPVVINTIFGGPSGGQSGNKRKALIRETSHEVNTSYVRSTVAISFSADDLEGVHLPHNDALVISPIIDNMQVQPVLIDGRASTNILSLSTYLALGWEKSQLKRCPTPLVGFSGEMIAAEGCTDLPVTIGENDNKVRKVIEFVMVDGASAYNAILGRPYIHELQVVPSTYHQVMKYPTPCGVEIIKGEQKASRECYATALKGTRTYAVIIGTTSSEVTPGDKLNNELGWGTSKQELKQIKLGSDEKVVSIGSGLKAQIR</sequence>
<dbReference type="Proteomes" id="UP000504603">
    <property type="component" value="Unplaced"/>
</dbReference>
<dbReference type="CDD" id="cd00303">
    <property type="entry name" value="retropepsin_like"/>
    <property type="match status" value="1"/>
</dbReference>
<gene>
    <name evidence="3" type="primary">LOC111023128</name>
</gene>
<evidence type="ECO:0000313" key="2">
    <source>
        <dbReference type="Proteomes" id="UP000504603"/>
    </source>
</evidence>
<feature type="compositionally biased region" description="Basic and acidic residues" evidence="1">
    <location>
        <begin position="1"/>
        <end position="15"/>
    </location>
</feature>
<protein>
    <submittedName>
        <fullName evidence="3">Uncharacterized protein LOC111023128</fullName>
    </submittedName>
</protein>
<dbReference type="GeneID" id="111023128"/>
<feature type="compositionally biased region" description="Basic and acidic residues" evidence="1">
    <location>
        <begin position="69"/>
        <end position="81"/>
    </location>
</feature>
<dbReference type="PANTHER" id="PTHR33240:SF15">
    <property type="entry name" value="GAG-PRO-LIKE PROTEIN"/>
    <property type="match status" value="1"/>
</dbReference>
<dbReference type="OrthoDB" id="2919534at2759"/>